<feature type="coiled-coil region" evidence="1">
    <location>
        <begin position="356"/>
        <end position="418"/>
    </location>
</feature>
<keyword evidence="1" id="KW-0175">Coiled coil</keyword>
<feature type="region of interest" description="Disordered" evidence="2">
    <location>
        <begin position="678"/>
        <end position="697"/>
    </location>
</feature>
<feature type="coiled-coil region" evidence="1">
    <location>
        <begin position="33"/>
        <end position="119"/>
    </location>
</feature>
<dbReference type="PANTHER" id="PTHR23159">
    <property type="entry name" value="CENTROSOMAL PROTEIN 2"/>
    <property type="match status" value="1"/>
</dbReference>
<keyword evidence="4" id="KW-1185">Reference proteome</keyword>
<feature type="compositionally biased region" description="Polar residues" evidence="2">
    <location>
        <begin position="1"/>
        <end position="15"/>
    </location>
</feature>
<name>A0ABR2HGU8_9EUKA</name>
<dbReference type="EMBL" id="JAPFFF010000029">
    <property type="protein sequence ID" value="KAK8846328.1"/>
    <property type="molecule type" value="Genomic_DNA"/>
</dbReference>
<evidence type="ECO:0000313" key="3">
    <source>
        <dbReference type="EMBL" id="KAK8846328.1"/>
    </source>
</evidence>
<dbReference type="Proteomes" id="UP001470230">
    <property type="component" value="Unassembled WGS sequence"/>
</dbReference>
<evidence type="ECO:0000256" key="2">
    <source>
        <dbReference type="SAM" id="MobiDB-lite"/>
    </source>
</evidence>
<dbReference type="PANTHER" id="PTHR23159:SF31">
    <property type="entry name" value="CENTROSOME-ASSOCIATED PROTEIN CEP250 ISOFORM X1"/>
    <property type="match status" value="1"/>
</dbReference>
<feature type="coiled-coil region" evidence="1">
    <location>
        <begin position="212"/>
        <end position="285"/>
    </location>
</feature>
<reference evidence="3 4" key="1">
    <citation type="submission" date="2024-04" db="EMBL/GenBank/DDBJ databases">
        <title>Tritrichomonas musculus Genome.</title>
        <authorList>
            <person name="Alves-Ferreira E."/>
            <person name="Grigg M."/>
            <person name="Lorenzi H."/>
            <person name="Galac M."/>
        </authorList>
    </citation>
    <scope>NUCLEOTIDE SEQUENCE [LARGE SCALE GENOMIC DNA]</scope>
    <source>
        <strain evidence="3 4">EAF2021</strain>
    </source>
</reference>
<protein>
    <submittedName>
        <fullName evidence="3">Uncharacterized protein</fullName>
    </submittedName>
</protein>
<organism evidence="3 4">
    <name type="scientific">Tritrichomonas musculus</name>
    <dbReference type="NCBI Taxonomy" id="1915356"/>
    <lineage>
        <taxon>Eukaryota</taxon>
        <taxon>Metamonada</taxon>
        <taxon>Parabasalia</taxon>
        <taxon>Tritrichomonadida</taxon>
        <taxon>Tritrichomonadidae</taxon>
        <taxon>Tritrichomonas</taxon>
    </lineage>
</organism>
<sequence length="987" mass="114279">MNFESISESDPNLSKDSSKIDETEMQLIAESRGAQLEDLNDHLQKENSKLRAQFDEAIRSNSQIVELHQKIQLLSTNNNELKSKNEELNNCLSLAIRANDDLTQKYEEEKEVLQEQRKNDLFNFQNGIDKVNQKLKDTIESHQIIVSKFESDKEKMIVELKTSQNLITRLLAAAEHFFGLHFKNSEDLITLLNKPPLKVQELQDKFDISSSVTVKNQQIANIEKKRKKLLAKLEDQKKENELLKNEILSIKKDYCSQNQEYIDKIEELKNQIHEKEEDYAIIDAENKHKIETLNSQISSLKRSLQNRINMNLTSTSSSTNLVRAVPLSSSTLPAIQNLVTPIISDVKSSEKSNNKIINLEGDLEDMTHKNTDLTQKLSEAEDTISILTEKLNDIENEREEMKRNYERIKTDYNALNLLHQNSMTELQTVRLALRSREDPQIIATKKDKIKKLKERVEILEKGNKTKEIELNDQIQKYDEKLTKSENDNRLLNTENDRLRHEVTSLEEQIRNLSDDLGRKKIEQQMSFGGCGGTFYLPTSPAPQVQKVTKSIKEKDDSSNENELIKNQLKKSIQLNEQLQKEKDSFMVSLSALFSPKQPINYNDLDAIIDSISVMKKENDSLKLIVNHFADSFSLPLQYNQQNQLRVTPSYQVIDAPSLVSQINGLHTKFEKLKENLQKKSTKNSHLKKSISSMKDKSDDLEKQLQLKHDEIQKLSSNLTNLETKMLKMKRKIRSQKLQIANFERIKEESEAASSMQVDKLVCERRKIESTLRDQLCEMKSMLDEYQRQVQVLNEEGINLKKTIRSQKATIVDLKLKLENSEKAIIEKDENLKNLNSNSVENSSLNKTVTELQSQLKSSRADIEKLTKQLSCAQKKLFQMRTFCEDAKIEKEKLSKEIETLNEQIEREKQISEANAKTQILKAQSEYTQKLDEMKGMFEKEKRKYFTFAADQFSQFFNPQQTIDEKSFKDVIVRVRDELSKLNNKADC</sequence>
<feature type="coiled-coil region" evidence="1">
    <location>
        <begin position="442"/>
        <end position="522"/>
    </location>
</feature>
<comment type="caution">
    <text evidence="3">The sequence shown here is derived from an EMBL/GenBank/DDBJ whole genome shotgun (WGS) entry which is preliminary data.</text>
</comment>
<feature type="region of interest" description="Disordered" evidence="2">
    <location>
        <begin position="1"/>
        <end position="23"/>
    </location>
</feature>
<proteinExistence type="predicted"/>
<feature type="coiled-coil region" evidence="1">
    <location>
        <begin position="782"/>
        <end position="914"/>
    </location>
</feature>
<evidence type="ECO:0000256" key="1">
    <source>
        <dbReference type="SAM" id="Coils"/>
    </source>
</evidence>
<feature type="compositionally biased region" description="Basic residues" evidence="2">
    <location>
        <begin position="679"/>
        <end position="688"/>
    </location>
</feature>
<evidence type="ECO:0000313" key="4">
    <source>
        <dbReference type="Proteomes" id="UP001470230"/>
    </source>
</evidence>
<accession>A0ABR2HGU8</accession>
<gene>
    <name evidence="3" type="ORF">M9Y10_020337</name>
</gene>